<dbReference type="Proteomes" id="UP000038045">
    <property type="component" value="Unplaced"/>
</dbReference>
<name>A0A0N4ZZ52_PARTI</name>
<evidence type="ECO:0000313" key="3">
    <source>
        <dbReference type="WBParaSite" id="PTRK_0001406600.1"/>
    </source>
</evidence>
<keyword evidence="2" id="KW-1185">Reference proteome</keyword>
<evidence type="ECO:0000313" key="2">
    <source>
        <dbReference type="Proteomes" id="UP000038045"/>
    </source>
</evidence>
<accession>A0A0N4ZZ52</accession>
<dbReference type="AlphaFoldDB" id="A0A0N4ZZ52"/>
<sequence length="352" mass="41532">MPLKRINRSRSVTLSSNPSSPLPSYLLYNEPINFNVSPLYPENMRRHYNNKESYKQKMKDNHEGSNIYCLEHSTPQQYCYCNYGNNKNSQVPMSHPKYYHQNNNINRKEIKFHSTKQLNRYTSSPTKEVQKLSPSSSKRFNSPKLSFINSNKYELYNKIISNNKLNQHEIMNEIPYFNNYSTKLNRFYDKICGNLLIPNLMLKNNPFINNEKIENKKQYHNNLISRNPSINLLENGSKDMTCNKNINGKENFYELKEEESPLLLTSSSSSPKMYRRSVSCNNIYQTINDNINKIDQNTKSKPIIYNDEKGIKVKDIDRMTINENYFLSTNINDYDNHLYGKDIHIYKTKTKN</sequence>
<reference evidence="3" key="1">
    <citation type="submission" date="2017-02" db="UniProtKB">
        <authorList>
            <consortium name="WormBaseParasite"/>
        </authorList>
    </citation>
    <scope>IDENTIFICATION</scope>
</reference>
<dbReference type="WBParaSite" id="PTRK_0001406600.1">
    <property type="protein sequence ID" value="PTRK_0001406600.1"/>
    <property type="gene ID" value="PTRK_0001406600"/>
</dbReference>
<feature type="region of interest" description="Disordered" evidence="1">
    <location>
        <begin position="1"/>
        <end position="20"/>
    </location>
</feature>
<organism evidence="2 3">
    <name type="scientific">Parastrongyloides trichosuri</name>
    <name type="common">Possum-specific nematode worm</name>
    <dbReference type="NCBI Taxonomy" id="131310"/>
    <lineage>
        <taxon>Eukaryota</taxon>
        <taxon>Metazoa</taxon>
        <taxon>Ecdysozoa</taxon>
        <taxon>Nematoda</taxon>
        <taxon>Chromadorea</taxon>
        <taxon>Rhabditida</taxon>
        <taxon>Tylenchina</taxon>
        <taxon>Panagrolaimomorpha</taxon>
        <taxon>Strongyloidoidea</taxon>
        <taxon>Strongyloididae</taxon>
        <taxon>Parastrongyloides</taxon>
    </lineage>
</organism>
<proteinExistence type="predicted"/>
<evidence type="ECO:0000256" key="1">
    <source>
        <dbReference type="SAM" id="MobiDB-lite"/>
    </source>
</evidence>
<protein>
    <submittedName>
        <fullName evidence="3">Homeobox protein 2-like</fullName>
    </submittedName>
</protein>